<evidence type="ECO:0000259" key="1">
    <source>
        <dbReference type="PROSITE" id="PS50994"/>
    </source>
</evidence>
<dbReference type="PANTHER" id="PTHR37984:SF15">
    <property type="entry name" value="INTEGRASE CATALYTIC DOMAIN-CONTAINING PROTEIN"/>
    <property type="match status" value="1"/>
</dbReference>
<dbReference type="Proteomes" id="UP000283509">
    <property type="component" value="Unassembled WGS sequence"/>
</dbReference>
<dbReference type="InterPro" id="IPR036397">
    <property type="entry name" value="RNaseH_sf"/>
</dbReference>
<dbReference type="PROSITE" id="PS50994">
    <property type="entry name" value="INTEGRASE"/>
    <property type="match status" value="1"/>
</dbReference>
<protein>
    <recommendedName>
        <fullName evidence="1">Integrase catalytic domain-containing protein</fullName>
    </recommendedName>
</protein>
<dbReference type="InterPro" id="IPR001584">
    <property type="entry name" value="Integrase_cat-core"/>
</dbReference>
<gene>
    <name evidence="2" type="ORF">C7M84_007329</name>
</gene>
<evidence type="ECO:0000313" key="2">
    <source>
        <dbReference type="EMBL" id="ROT74177.1"/>
    </source>
</evidence>
<keyword evidence="3" id="KW-1185">Reference proteome</keyword>
<feature type="domain" description="Integrase catalytic" evidence="1">
    <location>
        <begin position="454"/>
        <end position="612"/>
    </location>
</feature>
<dbReference type="OrthoDB" id="10059697at2759"/>
<proteinExistence type="predicted"/>
<dbReference type="GO" id="GO:0015074">
    <property type="term" value="P:DNA integration"/>
    <property type="evidence" value="ECO:0007669"/>
    <property type="project" value="InterPro"/>
</dbReference>
<dbReference type="GO" id="GO:0003676">
    <property type="term" value="F:nucleic acid binding"/>
    <property type="evidence" value="ECO:0007669"/>
    <property type="project" value="InterPro"/>
</dbReference>
<dbReference type="Gene3D" id="3.30.420.10">
    <property type="entry name" value="Ribonuclease H-like superfamily/Ribonuclease H"/>
    <property type="match status" value="1"/>
</dbReference>
<comment type="caution">
    <text evidence="2">The sequence shown here is derived from an EMBL/GenBank/DDBJ whole genome shotgun (WGS) entry which is preliminary data.</text>
</comment>
<accession>A0A3R7PJU5</accession>
<dbReference type="EMBL" id="QCYY01001926">
    <property type="protein sequence ID" value="ROT74177.1"/>
    <property type="molecule type" value="Genomic_DNA"/>
</dbReference>
<dbReference type="SUPFAM" id="SSF53098">
    <property type="entry name" value="Ribonuclease H-like"/>
    <property type="match status" value="1"/>
</dbReference>
<sequence>MLSQSKMIPGQSPLDYFQAVEMAILQGAKDYPYEVGDVEALLRRTFTAGLPTWLRHQLLLLDFTTTSQMAQKCQAAWDATVGIKTFLPTIRSASHSSYGLYPPHKQVGTVQQIPRQKHVMFDSPPSQQQMDGPSPSWSRHNNSIGLHPDSVLTHRTCVATGVYFPGDILLGMDLLHRLSFRLVHSPTSNLLERDGYHHQITSTGEESKCLHEAPAEEDHGKHNQKIQCISPVHVAERTVVPAQSGYFVPANLTRGVPSDARFAIIEGNATCLTVPRTLISVHEQRSSVWVVNTDLKARKVSPDEPREELCPIVQVADTKSAVLQPDTQQPDEELEVAAPPMAAQSPPVSVSPLPVVLLPTDDQNGAPNPCLVTMDSKQMRQEQMKDSICKDLIGWLEGEYPLPKHYTWLTVPHLRLIQVLFEHTTTSAIIVLGCVTCQRRKGSAPQAPLQCHPLSAAPLELVSADLMDLRSSARGFHYVLSIFNHHTRFLQLVSLRDKSASCVLGAFVNHFVTLFGPPAKLHTDNGMEFSSAEWRSVLSALSVKHSFSVAYHPQSNGMVERTNRTVKDALAALVWRSPSQWPLYLPAVCFALNSAIHRSVSEQPLYLFTGRMAFFPRGLTNVQVVDEGLMVQRLTDGRRLAVEVSQQVHETG</sequence>
<name>A0A3R7PJU5_PENVA</name>
<evidence type="ECO:0000313" key="3">
    <source>
        <dbReference type="Proteomes" id="UP000283509"/>
    </source>
</evidence>
<reference evidence="2 3" key="2">
    <citation type="submission" date="2019-01" db="EMBL/GenBank/DDBJ databases">
        <title>The decoding of complex shrimp genome reveals the adaptation for benthos swimmer, frequently molting mechanism and breeding impact on genome.</title>
        <authorList>
            <person name="Sun Y."/>
            <person name="Gao Y."/>
            <person name="Yu Y."/>
        </authorList>
    </citation>
    <scope>NUCLEOTIDE SEQUENCE [LARGE SCALE GENOMIC DNA]</scope>
    <source>
        <tissue evidence="2">Muscle</tissue>
    </source>
</reference>
<dbReference type="InterPro" id="IPR050951">
    <property type="entry name" value="Retrovirus_Pol_polyprotein"/>
</dbReference>
<dbReference type="InterPro" id="IPR012337">
    <property type="entry name" value="RNaseH-like_sf"/>
</dbReference>
<organism evidence="2 3">
    <name type="scientific">Penaeus vannamei</name>
    <name type="common">Whiteleg shrimp</name>
    <name type="synonym">Litopenaeus vannamei</name>
    <dbReference type="NCBI Taxonomy" id="6689"/>
    <lineage>
        <taxon>Eukaryota</taxon>
        <taxon>Metazoa</taxon>
        <taxon>Ecdysozoa</taxon>
        <taxon>Arthropoda</taxon>
        <taxon>Crustacea</taxon>
        <taxon>Multicrustacea</taxon>
        <taxon>Malacostraca</taxon>
        <taxon>Eumalacostraca</taxon>
        <taxon>Eucarida</taxon>
        <taxon>Decapoda</taxon>
        <taxon>Dendrobranchiata</taxon>
        <taxon>Penaeoidea</taxon>
        <taxon>Penaeidae</taxon>
        <taxon>Penaeus</taxon>
    </lineage>
</organism>
<reference evidence="2 3" key="1">
    <citation type="submission" date="2018-04" db="EMBL/GenBank/DDBJ databases">
        <authorList>
            <person name="Zhang X."/>
            <person name="Yuan J."/>
            <person name="Li F."/>
            <person name="Xiang J."/>
        </authorList>
    </citation>
    <scope>NUCLEOTIDE SEQUENCE [LARGE SCALE GENOMIC DNA]</scope>
    <source>
        <tissue evidence="2">Muscle</tissue>
    </source>
</reference>
<dbReference type="PANTHER" id="PTHR37984">
    <property type="entry name" value="PROTEIN CBG26694"/>
    <property type="match status" value="1"/>
</dbReference>
<dbReference type="AlphaFoldDB" id="A0A3R7PJU5"/>
<dbReference type="Pfam" id="PF00665">
    <property type="entry name" value="rve"/>
    <property type="match status" value="1"/>
</dbReference>